<protein>
    <submittedName>
        <fullName evidence="3">Uncharacterized protein</fullName>
    </submittedName>
</protein>
<keyword evidence="2" id="KW-0812">Transmembrane</keyword>
<dbReference type="AlphaFoldDB" id="S4ANB6"/>
<feature type="transmembrane region" description="Helical" evidence="2">
    <location>
        <begin position="40"/>
        <end position="63"/>
    </location>
</feature>
<gene>
    <name evidence="3" type="ORF">STRAU_4006</name>
</gene>
<evidence type="ECO:0000256" key="1">
    <source>
        <dbReference type="SAM" id="MobiDB-lite"/>
    </source>
</evidence>
<keyword evidence="2" id="KW-1133">Transmembrane helix</keyword>
<keyword evidence="2" id="KW-0472">Membrane</keyword>
<comment type="caution">
    <text evidence="3">The sequence shown here is derived from an EMBL/GenBank/DDBJ whole genome shotgun (WGS) entry which is preliminary data.</text>
</comment>
<feature type="transmembrane region" description="Helical" evidence="2">
    <location>
        <begin position="75"/>
        <end position="95"/>
    </location>
</feature>
<keyword evidence="4" id="KW-1185">Reference proteome</keyword>
<name>S4ANB6_9ACTN</name>
<dbReference type="PATRIC" id="fig|1286094.4.peg.3961"/>
<organism evidence="3 4">
    <name type="scientific">Streptomyces aurantiacus JA 4570</name>
    <dbReference type="NCBI Taxonomy" id="1286094"/>
    <lineage>
        <taxon>Bacteria</taxon>
        <taxon>Bacillati</taxon>
        <taxon>Actinomycetota</taxon>
        <taxon>Actinomycetes</taxon>
        <taxon>Kitasatosporales</taxon>
        <taxon>Streptomycetaceae</taxon>
        <taxon>Streptomyces</taxon>
        <taxon>Streptomyces aurantiacus group</taxon>
    </lineage>
</organism>
<sequence length="175" mass="18638">MSFIARMSERHVTKLAWLIVLAGAASVVLGDHLWRWAAALGPGAGFAFGAFCGTGILCGWALAAAALRRRHWARCAVATAIGCTAFLALACLVPGRTGRLTGSLALPDGRRMWVEEHPAVWWAIAAGLAVGALALWRTAPHRTAPHRTASRRTEPHRATARRRRSATADGSPDST</sequence>
<evidence type="ECO:0000313" key="3">
    <source>
        <dbReference type="EMBL" id="EPH42922.1"/>
    </source>
</evidence>
<feature type="transmembrane region" description="Helical" evidence="2">
    <location>
        <begin position="119"/>
        <end position="136"/>
    </location>
</feature>
<accession>S4ANB6</accession>
<dbReference type="Proteomes" id="UP000014629">
    <property type="component" value="Unassembled WGS sequence"/>
</dbReference>
<dbReference type="EMBL" id="AOPZ01000198">
    <property type="protein sequence ID" value="EPH42922.1"/>
    <property type="molecule type" value="Genomic_DNA"/>
</dbReference>
<proteinExistence type="predicted"/>
<evidence type="ECO:0000256" key="2">
    <source>
        <dbReference type="SAM" id="Phobius"/>
    </source>
</evidence>
<feature type="region of interest" description="Disordered" evidence="1">
    <location>
        <begin position="142"/>
        <end position="175"/>
    </location>
</feature>
<reference evidence="3 4" key="1">
    <citation type="submission" date="2013-02" db="EMBL/GenBank/DDBJ databases">
        <title>Draft Genome Sequence of Streptomyces aurantiacus, Which Produces Setomimycin.</title>
        <authorList>
            <person name="Gruening B.A."/>
            <person name="Praeg A."/>
            <person name="Erxleben A."/>
            <person name="Guenther S."/>
            <person name="Mueller M."/>
        </authorList>
    </citation>
    <scope>NUCLEOTIDE SEQUENCE [LARGE SCALE GENOMIC DNA]</scope>
    <source>
        <strain evidence="3 4">JA 4570</strain>
    </source>
</reference>
<evidence type="ECO:0000313" key="4">
    <source>
        <dbReference type="Proteomes" id="UP000014629"/>
    </source>
</evidence>